<evidence type="ECO:0000256" key="2">
    <source>
        <dbReference type="ARBA" id="ARBA00022692"/>
    </source>
</evidence>
<evidence type="ECO:0000256" key="1">
    <source>
        <dbReference type="ARBA" id="ARBA00004141"/>
    </source>
</evidence>
<dbReference type="Pfam" id="PF09685">
    <property type="entry name" value="MamF_MmsF"/>
    <property type="match status" value="1"/>
</dbReference>
<evidence type="ECO:0000256" key="6">
    <source>
        <dbReference type="SAM" id="Phobius"/>
    </source>
</evidence>
<keyword evidence="3 6" id="KW-1133">Transmembrane helix</keyword>
<evidence type="ECO:0000313" key="8">
    <source>
        <dbReference type="Proteomes" id="UP000319094"/>
    </source>
</evidence>
<evidence type="ECO:0000313" key="7">
    <source>
        <dbReference type="EMBL" id="TQL43952.1"/>
    </source>
</evidence>
<evidence type="ECO:0000256" key="5">
    <source>
        <dbReference type="SAM" id="MobiDB-lite"/>
    </source>
</evidence>
<evidence type="ECO:0000256" key="4">
    <source>
        <dbReference type="ARBA" id="ARBA00023136"/>
    </source>
</evidence>
<keyword evidence="8" id="KW-1185">Reference proteome</keyword>
<feature type="compositionally biased region" description="Low complexity" evidence="5">
    <location>
        <begin position="90"/>
        <end position="157"/>
    </location>
</feature>
<keyword evidence="4 6" id="KW-0472">Membrane</keyword>
<protein>
    <submittedName>
        <fullName evidence="7">Putative membrane protein</fullName>
    </submittedName>
</protein>
<gene>
    <name evidence="7" type="ORF">FB468_1990</name>
</gene>
<organism evidence="7 8">
    <name type="scientific">Leucobacter komagatae</name>
    <dbReference type="NCBI Taxonomy" id="55969"/>
    <lineage>
        <taxon>Bacteria</taxon>
        <taxon>Bacillati</taxon>
        <taxon>Actinomycetota</taxon>
        <taxon>Actinomycetes</taxon>
        <taxon>Micrococcales</taxon>
        <taxon>Microbacteriaceae</taxon>
        <taxon>Leucobacter</taxon>
    </lineage>
</organism>
<dbReference type="InterPro" id="IPR019109">
    <property type="entry name" value="MamF_MmsF"/>
</dbReference>
<proteinExistence type="predicted"/>
<dbReference type="RefSeq" id="WP_170219699.1">
    <property type="nucleotide sequence ID" value="NZ_BAAAUY010000001.1"/>
</dbReference>
<feature type="compositionally biased region" description="Pro residues" evidence="5">
    <location>
        <begin position="63"/>
        <end position="89"/>
    </location>
</feature>
<accession>A0A542Y771</accession>
<dbReference type="AlphaFoldDB" id="A0A542Y771"/>
<evidence type="ECO:0000256" key="3">
    <source>
        <dbReference type="ARBA" id="ARBA00022989"/>
    </source>
</evidence>
<name>A0A542Y771_9MICO</name>
<comment type="caution">
    <text evidence="7">The sequence shown here is derived from an EMBL/GenBank/DDBJ whole genome shotgun (WGS) entry which is preliminary data.</text>
</comment>
<feature type="region of interest" description="Disordered" evidence="5">
    <location>
        <begin position="1"/>
        <end position="157"/>
    </location>
</feature>
<dbReference type="Proteomes" id="UP000319094">
    <property type="component" value="Unassembled WGS sequence"/>
</dbReference>
<sequence length="267" mass="27941">MTTLPPEDNEKVPGTPAEGASTAPAEESAPAATPQADAEQAATPPSYSAPQQPYTGTQQPGFTTPPPGDAPLPPAGPQQPGAPTPPPGYGAPQQPGYGAPQQPAYGQPGQQGYVQPQGQPGQPGYGQPQQPGYGAPQQPAYGQPGQPQGYYQQQPGQADPLPNLTASYWLSVFFLFIPALIFYLIESPRATPQVRALHAANLNFSLLRSALFVLGWFLSIVPILGPLLLGLAHLAGFIFHIMAAAKLNETYRAGGGDPFLFNAPMVK</sequence>
<reference evidence="7 8" key="1">
    <citation type="submission" date="2019-06" db="EMBL/GenBank/DDBJ databases">
        <title>Sequencing the genomes of 1000 actinobacteria strains.</title>
        <authorList>
            <person name="Klenk H.-P."/>
        </authorList>
    </citation>
    <scope>NUCLEOTIDE SEQUENCE [LARGE SCALE GENOMIC DNA]</scope>
    <source>
        <strain evidence="7 8">DSM 8803</strain>
    </source>
</reference>
<dbReference type="EMBL" id="VFON01000001">
    <property type="protein sequence ID" value="TQL43952.1"/>
    <property type="molecule type" value="Genomic_DNA"/>
</dbReference>
<comment type="subcellular location">
    <subcellularLocation>
        <location evidence="1">Membrane</location>
        <topology evidence="1">Multi-pass membrane protein</topology>
    </subcellularLocation>
</comment>
<feature type="compositionally biased region" description="Low complexity" evidence="5">
    <location>
        <begin position="13"/>
        <end position="62"/>
    </location>
</feature>
<feature type="transmembrane region" description="Helical" evidence="6">
    <location>
        <begin position="166"/>
        <end position="185"/>
    </location>
</feature>
<keyword evidence="2 6" id="KW-0812">Transmembrane</keyword>